<dbReference type="InterPro" id="IPR005535">
    <property type="entry name" value="Cyclotide"/>
</dbReference>
<organism evidence="3">
    <name type="scientific">Oldenlandia affinis</name>
    <name type="common">Blue diamond flower</name>
    <name type="synonym">Hedyotis affinis</name>
    <dbReference type="NCBI Taxonomy" id="60225"/>
    <lineage>
        <taxon>Eukaryota</taxon>
        <taxon>Viridiplantae</taxon>
        <taxon>Streptophyta</taxon>
        <taxon>Embryophyta</taxon>
        <taxon>Tracheophyta</taxon>
        <taxon>Spermatophyta</taxon>
        <taxon>Magnoliopsida</taxon>
        <taxon>eudicotyledons</taxon>
        <taxon>Gunneridae</taxon>
        <taxon>Pentapetalae</taxon>
        <taxon>asterids</taxon>
        <taxon>lamiids</taxon>
        <taxon>Gentianales</taxon>
        <taxon>Rubiaceae</taxon>
        <taxon>Rubioideae</taxon>
        <taxon>Spermacoceae</taxon>
        <taxon>Hedyotis-Oldenlandia complex</taxon>
        <taxon>Oldenlandia</taxon>
    </lineage>
</organism>
<keyword evidence="2" id="KW-1015">Disulfide bond</keyword>
<evidence type="ECO:0000313" key="3">
    <source>
        <dbReference type="EMBL" id="ADJ17471.1"/>
    </source>
</evidence>
<name>D8WS39_OLDAF</name>
<dbReference type="PROSITE" id="PS60008">
    <property type="entry name" value="CYCLOTIDE_BRACELET"/>
    <property type="match status" value="1"/>
</dbReference>
<accession>D8WS39</accession>
<dbReference type="EMBL" id="GU250890">
    <property type="protein sequence ID" value="ADJ17471.1"/>
    <property type="molecule type" value="mRNA"/>
</dbReference>
<feature type="non-terminal residue" evidence="3">
    <location>
        <position position="1"/>
    </location>
</feature>
<keyword evidence="1" id="KW-0611">Plant defense</keyword>
<dbReference type="GO" id="GO:0006952">
    <property type="term" value="P:defense response"/>
    <property type="evidence" value="ECO:0007669"/>
    <property type="project" value="UniProtKB-KW"/>
</dbReference>
<proteinExistence type="evidence at transcript level"/>
<dbReference type="AlphaFoldDB" id="D8WS39"/>
<gene>
    <name evidence="3" type="primary">oak8</name>
</gene>
<evidence type="ECO:0000256" key="2">
    <source>
        <dbReference type="ARBA" id="ARBA00023157"/>
    </source>
</evidence>
<dbReference type="InterPro" id="IPR012323">
    <property type="entry name" value="Cyclotide_bracelet_CS"/>
</dbReference>
<reference evidence="3" key="1">
    <citation type="journal article" date="2010" name="Biopolymers">
        <title>Cyclotides are a component of the innate defense of Oldenlandia affinis.</title>
        <authorList>
            <person name="Mylne J.S."/>
            <person name="Wang C.K."/>
            <person name="van der Weerden N.L."/>
            <person name="Craik D.J."/>
        </authorList>
    </citation>
    <scope>NUCLEOTIDE SEQUENCE</scope>
</reference>
<sequence length="141" mass="14935">VLGVAASGHDKTALVNEITEMLAGVETFEAKLDKAALVSEMADKVFLRKMLSGVDIEKADKKALVKEISDKMFLRKMLQGGTGTSETADKIFKSEMESRLTGGVPCGESCVFIPCLTAVVGCSCSNKVCYLNELPPAAVSA</sequence>
<evidence type="ECO:0000256" key="1">
    <source>
        <dbReference type="ARBA" id="ARBA00022821"/>
    </source>
</evidence>
<dbReference type="SUPFAM" id="SSF57038">
    <property type="entry name" value="Cyclotides"/>
    <property type="match status" value="1"/>
</dbReference>
<dbReference type="PROSITE" id="PS51052">
    <property type="entry name" value="CYCLOTIDE"/>
    <property type="match status" value="1"/>
</dbReference>
<protein>
    <submittedName>
        <fullName evidence="3">Cyclotide Oak8</fullName>
    </submittedName>
</protein>
<dbReference type="Pfam" id="PF03784">
    <property type="entry name" value="Cyclotide"/>
    <property type="match status" value="1"/>
</dbReference>
<dbReference type="InterPro" id="IPR036146">
    <property type="entry name" value="Cyclotide_sf"/>
</dbReference>